<evidence type="ECO:0000256" key="1">
    <source>
        <dbReference type="SAM" id="Coils"/>
    </source>
</evidence>
<accession>A0A859FIJ4</accession>
<dbReference type="Proteomes" id="UP000318138">
    <property type="component" value="Chromosome"/>
</dbReference>
<gene>
    <name evidence="2" type="ORF">FLK61_38770</name>
</gene>
<dbReference type="AlphaFoldDB" id="A0A859FIJ4"/>
<feature type="coiled-coil region" evidence="1">
    <location>
        <begin position="3"/>
        <end position="62"/>
    </location>
</feature>
<keyword evidence="1" id="KW-0175">Coiled coil</keyword>
<reference evidence="3" key="1">
    <citation type="submission" date="2019-07" db="EMBL/GenBank/DDBJ databases">
        <title>Bacillus alkalisoli sp. nov. isolated from saline soil.</title>
        <authorList>
            <person name="Sun J.-Q."/>
            <person name="Xu L."/>
        </authorList>
    </citation>
    <scope>NUCLEOTIDE SEQUENCE [LARGE SCALE GENOMIC DNA]</scope>
    <source>
        <strain evidence="3">M4U3P1</strain>
    </source>
</reference>
<dbReference type="KEGG" id="psua:FLK61_38770"/>
<protein>
    <submittedName>
        <fullName evidence="2">Uncharacterized protein</fullName>
    </submittedName>
</protein>
<evidence type="ECO:0000313" key="3">
    <source>
        <dbReference type="Proteomes" id="UP000318138"/>
    </source>
</evidence>
<dbReference type="RefSeq" id="WP_176010539.1">
    <property type="nucleotide sequence ID" value="NZ_CP041372.2"/>
</dbReference>
<dbReference type="EMBL" id="CP041372">
    <property type="protein sequence ID" value="QKS72564.1"/>
    <property type="molecule type" value="Genomic_DNA"/>
</dbReference>
<evidence type="ECO:0000313" key="2">
    <source>
        <dbReference type="EMBL" id="QKS72564.1"/>
    </source>
</evidence>
<proteinExistence type="predicted"/>
<dbReference type="InterPro" id="IPR048062">
    <property type="entry name" value="SE1832-like"/>
</dbReference>
<sequence length="62" mass="7243">MQLPEVEAQMNELKDEYMQLQNNLEKLESIGGGNTQPMEARLKEIEAELTELYKKRAELRGY</sequence>
<dbReference type="NCBIfam" id="NF040877">
    <property type="entry name" value="SE1832_fam"/>
    <property type="match status" value="1"/>
</dbReference>
<keyword evidence="3" id="KW-1185">Reference proteome</keyword>
<name>A0A859FIJ4_9BACI</name>
<organism evidence="2 3">
    <name type="scientific">Paenalkalicoccus suaedae</name>
    <dbReference type="NCBI Taxonomy" id="2592382"/>
    <lineage>
        <taxon>Bacteria</taxon>
        <taxon>Bacillati</taxon>
        <taxon>Bacillota</taxon>
        <taxon>Bacilli</taxon>
        <taxon>Bacillales</taxon>
        <taxon>Bacillaceae</taxon>
        <taxon>Paenalkalicoccus</taxon>
    </lineage>
</organism>